<dbReference type="Pfam" id="PF00018">
    <property type="entry name" value="SH3_1"/>
    <property type="match status" value="1"/>
</dbReference>
<dbReference type="Gene3D" id="2.30.30.40">
    <property type="entry name" value="SH3 Domains"/>
    <property type="match status" value="1"/>
</dbReference>
<feature type="compositionally biased region" description="Pro residues" evidence="3">
    <location>
        <begin position="636"/>
        <end position="654"/>
    </location>
</feature>
<feature type="compositionally biased region" description="Pro residues" evidence="3">
    <location>
        <begin position="115"/>
        <end position="124"/>
    </location>
</feature>
<dbReference type="CDD" id="cd11887">
    <property type="entry name" value="SH3_Bbc1"/>
    <property type="match status" value="1"/>
</dbReference>
<feature type="compositionally biased region" description="Acidic residues" evidence="3">
    <location>
        <begin position="423"/>
        <end position="443"/>
    </location>
</feature>
<feature type="compositionally biased region" description="Basic and acidic residues" evidence="3">
    <location>
        <begin position="275"/>
        <end position="285"/>
    </location>
</feature>
<evidence type="ECO:0000256" key="1">
    <source>
        <dbReference type="ARBA" id="ARBA00022443"/>
    </source>
</evidence>
<feature type="compositionally biased region" description="Low complexity" evidence="3">
    <location>
        <begin position="286"/>
        <end position="304"/>
    </location>
</feature>
<feature type="compositionally biased region" description="Polar residues" evidence="3">
    <location>
        <begin position="137"/>
        <end position="158"/>
    </location>
</feature>
<keyword evidence="1 2" id="KW-0728">SH3 domain</keyword>
<dbReference type="InterPro" id="IPR050670">
    <property type="entry name" value="STAM"/>
</dbReference>
<evidence type="ECO:0000313" key="5">
    <source>
        <dbReference type="EMBL" id="KAJ4399239.1"/>
    </source>
</evidence>
<dbReference type="OrthoDB" id="207120at2759"/>
<dbReference type="InterPro" id="IPR001452">
    <property type="entry name" value="SH3_domain"/>
</dbReference>
<dbReference type="EMBL" id="JAPEVA010000111">
    <property type="protein sequence ID" value="KAJ4399239.1"/>
    <property type="molecule type" value="Genomic_DNA"/>
</dbReference>
<feature type="compositionally biased region" description="Basic and acidic residues" evidence="3">
    <location>
        <begin position="346"/>
        <end position="372"/>
    </location>
</feature>
<feature type="compositionally biased region" description="Basic and acidic residues" evidence="3">
    <location>
        <begin position="444"/>
        <end position="457"/>
    </location>
</feature>
<feature type="region of interest" description="Disordered" evidence="3">
    <location>
        <begin position="617"/>
        <end position="997"/>
    </location>
</feature>
<dbReference type="SMART" id="SM00326">
    <property type="entry name" value="SH3"/>
    <property type="match status" value="1"/>
</dbReference>
<dbReference type="Pfam" id="PF25459">
    <property type="entry name" value="AIM3_BBC1_C"/>
    <property type="match status" value="1"/>
</dbReference>
<dbReference type="AlphaFoldDB" id="A0A9W8Z6Y3"/>
<feature type="compositionally biased region" description="Polar residues" evidence="3">
    <location>
        <begin position="961"/>
        <end position="971"/>
    </location>
</feature>
<dbReference type="InterPro" id="IPR035552">
    <property type="entry name" value="Mti1_SH3"/>
</dbReference>
<feature type="compositionally biased region" description="Pro residues" evidence="3">
    <location>
        <begin position="818"/>
        <end position="829"/>
    </location>
</feature>
<proteinExistence type="predicted"/>
<dbReference type="PRINTS" id="PR00452">
    <property type="entry name" value="SH3DOMAIN"/>
</dbReference>
<feature type="region of interest" description="Disordered" evidence="3">
    <location>
        <begin position="1070"/>
        <end position="1089"/>
    </location>
</feature>
<dbReference type="Proteomes" id="UP001140510">
    <property type="component" value="Unassembled WGS sequence"/>
</dbReference>
<feature type="compositionally biased region" description="Pro residues" evidence="3">
    <location>
        <begin position="216"/>
        <end position="231"/>
    </location>
</feature>
<feature type="compositionally biased region" description="Basic and acidic residues" evidence="3">
    <location>
        <begin position="731"/>
        <end position="745"/>
    </location>
</feature>
<dbReference type="PANTHER" id="PTHR45929:SF6">
    <property type="entry name" value="SH3 DOMAIN PROTEIN (AFU_ORTHOLOGUE AFUA_2G10320)"/>
    <property type="match status" value="1"/>
</dbReference>
<feature type="compositionally biased region" description="Low complexity" evidence="3">
    <location>
        <begin position="161"/>
        <end position="170"/>
    </location>
</feature>
<feature type="compositionally biased region" description="Pro residues" evidence="3">
    <location>
        <begin position="787"/>
        <end position="810"/>
    </location>
</feature>
<feature type="compositionally biased region" description="Basic and acidic residues" evidence="3">
    <location>
        <begin position="758"/>
        <end position="772"/>
    </location>
</feature>
<feature type="compositionally biased region" description="Basic and acidic residues" evidence="3">
    <location>
        <begin position="517"/>
        <end position="534"/>
    </location>
</feature>
<feature type="compositionally biased region" description="Pro residues" evidence="3">
    <location>
        <begin position="717"/>
        <end position="726"/>
    </location>
</feature>
<gene>
    <name evidence="5" type="primary">BBC1</name>
    <name evidence="5" type="ORF">N0V91_009612</name>
</gene>
<dbReference type="SUPFAM" id="SSF50044">
    <property type="entry name" value="SH3-domain"/>
    <property type="match status" value="1"/>
</dbReference>
<sequence>MFKVKAVYDYSSPHDDDLSFTTGQIITVTEEEDTDWYVGEYTDDSGTKHDGLFPRNFVERFEPQPPPRPNRASRHQPLEQPHAAEPAPPTPVIPQQEPEPEAEPEPVQHDEPEAPKPQPPPLQVPPTASEPKASAVFSPTSPRSAQSSVKSPEDTQSPAEAPVKASVPGKKAPPPVAAKSNAFRDRIAAFNQPAAAPIQPFKASAPPPTFVKKPFVAPPPSRNAYVPPPKEAPQVKTYRREEDPEIADRQAQDQEAAEKSGLTGSNNQANEAEDEGPKLSLKERIALLQKQQQEQAERAAAAMQPKEKPKRPVQKKRVESYEGQAEDSEDTELEKVVSASSTTRASTDHTRPPRPSHDIKSPESQYHDRELLSDANDADQSGAGETEDQGDSTSVEGDDKRTASRQPPLPQRAPAAPAREPDVGSEQDVAEEEQEDEEEDEMDAETRRKLELRERMAKMSGGMGMPGMFGGIPMGGLPPKKKKSTGDSRKAEESEEPHVPQQRVAMFPMPGMPVRSPEPENRQLAVEKEDENDHPVTSAHAADEVPDVEDVTPQAISRTPTGESAPPVPQDSKYLIPRKPINSDYLPLLKHLPSPYSETVSKTYLAFDEDSEYVMTVSVSRRPAPPPVPTTDRAAPPVPAASRPVPPPLPPIASPGPGSESGDELTDAIQSPRSPPPPFPPPSKRASYFSGEEQTPDSPDRRVPPIPLASPTSPSARLPPPPPPTTAPGAHRTELPIRKLDHETDYEGDYDTDIASGDTHKDALKSHAREPSLDASTIGGSPIIPHGIPPLPPTAPRAVPPPPPQQPPSRPSMDAPRGAPPLPPVPPPARAQEDEDDEYDPYKYTSQPVASPPTGAPPVPRGMPPLPQSRPPPPMPPAAPPIPQHQQAESSEDDDLYSAPAPRKSHDRPPPPPPQAPPHLQAPPPLPQERAPPPPPPHAPPPMHAPPPPQAPPPAVGVPFQTPQVEPQPRSSMGGRKSLDAGRTLQSRVSMDQQRPQTSQDFMADAIDLGASSHWWTQPKMLPPSLQARKDVLVDLRESQSGSIVEKLVLVLFMDYSQTIISARFDSSNASDVELDQRQEPPPPRLRPDQLESAYEQFGRKIGKDAESKQSSVVGNGTPFGFVDELLKLHKDALPPVSTRAYGALVYANLANASTQSYDEIRPGDIVTFRNAKFQGKAGAMHAKYSVDVGKPDHVGVVVEWDGSKKKVRVWEQGREHKKVKPESFRMGDLRSGEVRVWRVMSRSWVGWN</sequence>
<evidence type="ECO:0000256" key="2">
    <source>
        <dbReference type="PROSITE-ProRule" id="PRU00192"/>
    </source>
</evidence>
<feature type="compositionally biased region" description="Basic and acidic residues" evidence="3">
    <location>
        <begin position="45"/>
        <end position="62"/>
    </location>
</feature>
<comment type="caution">
    <text evidence="5">The sequence shown here is derived from an EMBL/GenBank/DDBJ whole genome shotgun (WGS) entry which is preliminary data.</text>
</comment>
<evidence type="ECO:0000259" key="4">
    <source>
        <dbReference type="PROSITE" id="PS50002"/>
    </source>
</evidence>
<dbReference type="InterPro" id="IPR057402">
    <property type="entry name" value="AIM3_BBC1_C"/>
</dbReference>
<keyword evidence="6" id="KW-1185">Reference proteome</keyword>
<feature type="compositionally biased region" description="Gly residues" evidence="3">
    <location>
        <begin position="461"/>
        <end position="474"/>
    </location>
</feature>
<evidence type="ECO:0000313" key="6">
    <source>
        <dbReference type="Proteomes" id="UP001140510"/>
    </source>
</evidence>
<name>A0A9W8Z6Y3_9PLEO</name>
<feature type="compositionally biased region" description="Pro residues" evidence="3">
    <location>
        <begin position="850"/>
        <end position="883"/>
    </location>
</feature>
<feature type="compositionally biased region" description="Pro residues" evidence="3">
    <location>
        <begin position="673"/>
        <end position="683"/>
    </location>
</feature>
<feature type="region of interest" description="Disordered" evidence="3">
    <location>
        <begin position="33"/>
        <end position="576"/>
    </location>
</feature>
<feature type="compositionally biased region" description="Basic and acidic residues" evidence="3">
    <location>
        <begin position="484"/>
        <end position="498"/>
    </location>
</feature>
<dbReference type="InterPro" id="IPR036028">
    <property type="entry name" value="SH3-like_dom_sf"/>
</dbReference>
<evidence type="ECO:0000256" key="3">
    <source>
        <dbReference type="SAM" id="MobiDB-lite"/>
    </source>
</evidence>
<organism evidence="5 6">
    <name type="scientific">Didymella pomorum</name>
    <dbReference type="NCBI Taxonomy" id="749634"/>
    <lineage>
        <taxon>Eukaryota</taxon>
        <taxon>Fungi</taxon>
        <taxon>Dikarya</taxon>
        <taxon>Ascomycota</taxon>
        <taxon>Pezizomycotina</taxon>
        <taxon>Dothideomycetes</taxon>
        <taxon>Pleosporomycetidae</taxon>
        <taxon>Pleosporales</taxon>
        <taxon>Pleosporineae</taxon>
        <taxon>Didymellaceae</taxon>
        <taxon>Didymella</taxon>
    </lineage>
</organism>
<protein>
    <submittedName>
        <fullName evidence="5">Assembly of actin patch protein</fullName>
    </submittedName>
</protein>
<feature type="compositionally biased region" description="Basic and acidic residues" evidence="3">
    <location>
        <begin position="238"/>
        <end position="258"/>
    </location>
</feature>
<accession>A0A9W8Z6Y3</accession>
<dbReference type="PROSITE" id="PS50002">
    <property type="entry name" value="SH3"/>
    <property type="match status" value="1"/>
</dbReference>
<dbReference type="PANTHER" id="PTHR45929">
    <property type="entry name" value="JAK PATHWAY SIGNAL TRANSDUCTION ADAPTOR MOLECULE"/>
    <property type="match status" value="1"/>
</dbReference>
<feature type="compositionally biased region" description="Pro residues" evidence="3">
    <location>
        <begin position="910"/>
        <end position="956"/>
    </location>
</feature>
<feature type="compositionally biased region" description="Polar residues" evidence="3">
    <location>
        <begin position="984"/>
        <end position="997"/>
    </location>
</feature>
<reference evidence="5" key="1">
    <citation type="submission" date="2022-10" db="EMBL/GenBank/DDBJ databases">
        <title>Tapping the CABI collections for fungal endophytes: first genome assemblies for Collariella, Neodidymelliopsis, Ascochyta clinopodiicola, Didymella pomorum, Didymosphaeria variabile, Neocosmospora piperis and Neocucurbitaria cava.</title>
        <authorList>
            <person name="Hill R."/>
        </authorList>
    </citation>
    <scope>NUCLEOTIDE SEQUENCE</scope>
    <source>
        <strain evidence="5">IMI 355091</strain>
    </source>
</reference>
<feature type="domain" description="SH3" evidence="4">
    <location>
        <begin position="1"/>
        <end position="63"/>
    </location>
</feature>